<organism evidence="3 4">
    <name type="scientific">Bradyrhizobium ivorense</name>
    <dbReference type="NCBI Taxonomy" id="2511166"/>
    <lineage>
        <taxon>Bacteria</taxon>
        <taxon>Pseudomonadati</taxon>
        <taxon>Pseudomonadota</taxon>
        <taxon>Alphaproteobacteria</taxon>
        <taxon>Hyphomicrobiales</taxon>
        <taxon>Nitrobacteraceae</taxon>
        <taxon>Bradyrhizobium</taxon>
    </lineage>
</organism>
<dbReference type="PANTHER" id="PTHR34001">
    <property type="entry name" value="BLL7405 PROTEIN"/>
    <property type="match status" value="1"/>
</dbReference>
<gene>
    <name evidence="3" type="ORF">CI1B_43120</name>
</gene>
<evidence type="ECO:0000256" key="2">
    <source>
        <dbReference type="SAM" id="SignalP"/>
    </source>
</evidence>
<dbReference type="AlphaFoldDB" id="A0A508TEB9"/>
<protein>
    <submittedName>
        <fullName evidence="3">Uncharacterized protein</fullName>
    </submittedName>
</protein>
<comment type="caution">
    <text evidence="3">The sequence shown here is derived from an EMBL/GenBank/DDBJ whole genome shotgun (WGS) entry which is preliminary data.</text>
</comment>
<evidence type="ECO:0000313" key="4">
    <source>
        <dbReference type="Proteomes" id="UP000328092"/>
    </source>
</evidence>
<dbReference type="InterPro" id="IPR011250">
    <property type="entry name" value="OMP/PagP_B-barrel"/>
</dbReference>
<feature type="chain" id="PRO_5021440449" evidence="2">
    <location>
        <begin position="24"/>
        <end position="254"/>
    </location>
</feature>
<keyword evidence="2" id="KW-0732">Signal</keyword>
<name>A0A508TEB9_9BRAD</name>
<keyword evidence="4" id="KW-1185">Reference proteome</keyword>
<evidence type="ECO:0000256" key="1">
    <source>
        <dbReference type="ARBA" id="ARBA00038306"/>
    </source>
</evidence>
<feature type="signal peptide" evidence="2">
    <location>
        <begin position="1"/>
        <end position="23"/>
    </location>
</feature>
<dbReference type="Proteomes" id="UP000328092">
    <property type="component" value="Unassembled WGS sequence"/>
</dbReference>
<dbReference type="Gene3D" id="2.40.160.20">
    <property type="match status" value="1"/>
</dbReference>
<sequence length="254" mass="26772">MKVMRKLLSGVAALTALAGPAIAADLRLPIKAPPPAAPSWNWTGCHAGGHGGGLDASKRDWIVRTSGAAHVGESLGGHDSNSWIAGVQAGCDYQFAGGFVIGLQGDYAWADAVGRHDSAREVGVAYYSRVDALASVTGRIGHSFGRFLGYVRGGGAWERNAYWATTTILGTAYAARATHPGWTIGIGGEYAFTDYLSAFAEYNYYDFATNRIAFAPQLAGLPPAFVDVQERTSVVRVGLNLRFGTIGAPVAGRY</sequence>
<accession>A0A508TEB9</accession>
<dbReference type="EMBL" id="CAADFC020000016">
    <property type="protein sequence ID" value="VIO72666.1"/>
    <property type="molecule type" value="Genomic_DNA"/>
</dbReference>
<dbReference type="PANTHER" id="PTHR34001:SF3">
    <property type="entry name" value="BLL7405 PROTEIN"/>
    <property type="match status" value="1"/>
</dbReference>
<reference evidence="3" key="1">
    <citation type="submission" date="2019-02" db="EMBL/GenBank/DDBJ databases">
        <authorList>
            <person name="Pothier F.J."/>
        </authorList>
    </citation>
    <scope>NUCLEOTIDE SEQUENCE</scope>
    <source>
        <strain evidence="3">CI-1B</strain>
    </source>
</reference>
<comment type="similarity">
    <text evidence="1">Belongs to the Omp25/RopB family.</text>
</comment>
<evidence type="ECO:0000313" key="3">
    <source>
        <dbReference type="EMBL" id="VIO72666.1"/>
    </source>
</evidence>
<dbReference type="InterPro" id="IPR051692">
    <property type="entry name" value="OMP-like"/>
</dbReference>
<dbReference type="SUPFAM" id="SSF56925">
    <property type="entry name" value="OMPA-like"/>
    <property type="match status" value="1"/>
</dbReference>
<proteinExistence type="inferred from homology"/>